<keyword evidence="3" id="KW-1185">Reference proteome</keyword>
<dbReference type="AlphaFoldDB" id="M1DY28"/>
<dbReference type="EnsemblPlants" id="PGSC0003DMT400096266">
    <property type="protein sequence ID" value="PGSC0003DMT400096266"/>
    <property type="gene ID" value="PGSC0003DMG400045837"/>
</dbReference>
<feature type="region of interest" description="Disordered" evidence="1">
    <location>
        <begin position="71"/>
        <end position="98"/>
    </location>
</feature>
<name>M1DY28_SOLTU</name>
<reference evidence="3" key="1">
    <citation type="journal article" date="2011" name="Nature">
        <title>Genome sequence and analysis of the tuber crop potato.</title>
        <authorList>
            <consortium name="The Potato Genome Sequencing Consortium"/>
        </authorList>
    </citation>
    <scope>NUCLEOTIDE SEQUENCE [LARGE SCALE GENOMIC DNA]</scope>
    <source>
        <strain evidence="3">cv. DM1-3 516 R44</strain>
    </source>
</reference>
<dbReference type="Proteomes" id="UP000011115">
    <property type="component" value="Unassembled WGS sequence"/>
</dbReference>
<feature type="compositionally biased region" description="Low complexity" evidence="1">
    <location>
        <begin position="31"/>
        <end position="40"/>
    </location>
</feature>
<accession>M1DY28</accession>
<dbReference type="Gramene" id="PGSC0003DMT400096266">
    <property type="protein sequence ID" value="PGSC0003DMT400096266"/>
    <property type="gene ID" value="PGSC0003DMG400045837"/>
</dbReference>
<evidence type="ECO:0000256" key="1">
    <source>
        <dbReference type="SAM" id="MobiDB-lite"/>
    </source>
</evidence>
<feature type="compositionally biased region" description="Polar residues" evidence="1">
    <location>
        <begin position="71"/>
        <end position="83"/>
    </location>
</feature>
<dbReference type="HOGENOM" id="CLU_2337683_0_0_1"/>
<evidence type="ECO:0000313" key="2">
    <source>
        <dbReference type="EnsemblPlants" id="PGSC0003DMT400096266"/>
    </source>
</evidence>
<sequence length="98" mass="10749">MRMFASSFCPKIEGFLRRFRHQIMLSRRANTQNANARNANSVPPVPNHEDTNAKFQNAFQLLAQSVANQNKQHVSVPTNTNGGSVVCHAPNSRGATGS</sequence>
<evidence type="ECO:0000313" key="3">
    <source>
        <dbReference type="Proteomes" id="UP000011115"/>
    </source>
</evidence>
<dbReference type="InParanoid" id="M1DY28"/>
<dbReference type="PaxDb" id="4113-PGSC0003DMT400096266"/>
<reference evidence="2" key="2">
    <citation type="submission" date="2015-06" db="UniProtKB">
        <authorList>
            <consortium name="EnsemblPlants"/>
        </authorList>
    </citation>
    <scope>IDENTIFICATION</scope>
    <source>
        <strain evidence="2">DM1-3 516 R44</strain>
    </source>
</reference>
<protein>
    <recommendedName>
        <fullName evidence="4">Gag-pol polyprotein</fullName>
    </recommendedName>
</protein>
<feature type="region of interest" description="Disordered" evidence="1">
    <location>
        <begin position="31"/>
        <end position="51"/>
    </location>
</feature>
<organism evidence="2 3">
    <name type="scientific">Solanum tuberosum</name>
    <name type="common">Potato</name>
    <dbReference type="NCBI Taxonomy" id="4113"/>
    <lineage>
        <taxon>Eukaryota</taxon>
        <taxon>Viridiplantae</taxon>
        <taxon>Streptophyta</taxon>
        <taxon>Embryophyta</taxon>
        <taxon>Tracheophyta</taxon>
        <taxon>Spermatophyta</taxon>
        <taxon>Magnoliopsida</taxon>
        <taxon>eudicotyledons</taxon>
        <taxon>Gunneridae</taxon>
        <taxon>Pentapetalae</taxon>
        <taxon>asterids</taxon>
        <taxon>lamiids</taxon>
        <taxon>Solanales</taxon>
        <taxon>Solanaceae</taxon>
        <taxon>Solanoideae</taxon>
        <taxon>Solaneae</taxon>
        <taxon>Solanum</taxon>
    </lineage>
</organism>
<proteinExistence type="predicted"/>
<evidence type="ECO:0008006" key="4">
    <source>
        <dbReference type="Google" id="ProtNLM"/>
    </source>
</evidence>